<evidence type="ECO:0000256" key="1">
    <source>
        <dbReference type="ARBA" id="ARBA00022630"/>
    </source>
</evidence>
<keyword evidence="5" id="KW-1185">Reference proteome</keyword>
<keyword evidence="2" id="KW-0288">FMN</keyword>
<evidence type="ECO:0000259" key="3">
    <source>
        <dbReference type="Pfam" id="PF03358"/>
    </source>
</evidence>
<dbReference type="Proteomes" id="UP000192569">
    <property type="component" value="Chromosome I"/>
</dbReference>
<dbReference type="STRING" id="698762.SAMN00808754_0571"/>
<dbReference type="GO" id="GO:0016491">
    <property type="term" value="F:oxidoreductase activity"/>
    <property type="evidence" value="ECO:0007669"/>
    <property type="project" value="InterPro"/>
</dbReference>
<dbReference type="Pfam" id="PF03358">
    <property type="entry name" value="FMN_red"/>
    <property type="match status" value="1"/>
</dbReference>
<feature type="domain" description="NADPH-dependent FMN reductase-like" evidence="3">
    <location>
        <begin position="4"/>
        <end position="151"/>
    </location>
</feature>
<dbReference type="InterPro" id="IPR029039">
    <property type="entry name" value="Flavoprotein-like_sf"/>
</dbReference>
<reference evidence="4 5" key="1">
    <citation type="submission" date="2017-04" db="EMBL/GenBank/DDBJ databases">
        <authorList>
            <person name="Afonso C.L."/>
            <person name="Miller P.J."/>
            <person name="Scott M.A."/>
            <person name="Spackman E."/>
            <person name="Goraichik I."/>
            <person name="Dimitrov K.M."/>
            <person name="Suarez D.L."/>
            <person name="Swayne D.E."/>
        </authorList>
    </citation>
    <scope>NUCLEOTIDE SEQUENCE [LARGE SCALE GENOMIC DNA]</scope>
    <source>
        <strain evidence="4 5">ToBE</strain>
    </source>
</reference>
<dbReference type="InterPro" id="IPR051796">
    <property type="entry name" value="ISF_SsuE-like"/>
</dbReference>
<dbReference type="SUPFAM" id="SSF52218">
    <property type="entry name" value="Flavoproteins"/>
    <property type="match status" value="1"/>
</dbReference>
<dbReference type="Gene3D" id="3.40.50.360">
    <property type="match status" value="1"/>
</dbReference>
<name>A0A1W1VG77_9FIRM</name>
<dbReference type="EMBL" id="LT838272">
    <property type="protein sequence ID" value="SMB92061.1"/>
    <property type="molecule type" value="Genomic_DNA"/>
</dbReference>
<evidence type="ECO:0000313" key="4">
    <source>
        <dbReference type="EMBL" id="SMB92061.1"/>
    </source>
</evidence>
<dbReference type="InterPro" id="IPR005025">
    <property type="entry name" value="FMN_Rdtase-like_dom"/>
</dbReference>
<sequence length="223" mass="24021">MPVILGISGSPRKGATEYAVQVALEAASQFPGITTRYWSVRGKKINFCTHCDKCIREKTMCHIQDDVKELEELVLEADGFIIGSPVYDMNITAQLAACFNRLRPIFLVHPGKLRNKVGGAIALGGTRHGGQETALQAIINFYLMHEMLVCGGIGGCYTGGTVWTKDGKAQGAAEDEVGMATVKGLGRAVAEATLVTFWGREAWEKTKAELGIVEAGPVRDHAI</sequence>
<evidence type="ECO:0000256" key="2">
    <source>
        <dbReference type="ARBA" id="ARBA00022643"/>
    </source>
</evidence>
<proteinExistence type="predicted"/>
<protein>
    <submittedName>
        <fullName evidence="4">Multimeric flavodoxin WrbA</fullName>
    </submittedName>
</protein>
<dbReference type="OrthoDB" id="1723084at2"/>
<dbReference type="AlphaFoldDB" id="A0A1W1VG77"/>
<dbReference type="PANTHER" id="PTHR43278">
    <property type="entry name" value="NAD(P)H-DEPENDENT FMN-CONTAINING OXIDOREDUCTASE YWQN-RELATED"/>
    <property type="match status" value="1"/>
</dbReference>
<dbReference type="PANTHER" id="PTHR43278:SF3">
    <property type="entry name" value="IRON-SULFUR FLAVOPROTEIN MJ0731"/>
    <property type="match status" value="1"/>
</dbReference>
<organism evidence="4 5">
    <name type="scientific">Thermanaeromonas toyohensis ToBE</name>
    <dbReference type="NCBI Taxonomy" id="698762"/>
    <lineage>
        <taxon>Bacteria</taxon>
        <taxon>Bacillati</taxon>
        <taxon>Bacillota</taxon>
        <taxon>Clostridia</taxon>
        <taxon>Neomoorellales</taxon>
        <taxon>Neomoorellaceae</taxon>
        <taxon>Thermanaeromonas</taxon>
    </lineage>
</organism>
<accession>A0A1W1VG77</accession>
<evidence type="ECO:0000313" key="5">
    <source>
        <dbReference type="Proteomes" id="UP000192569"/>
    </source>
</evidence>
<gene>
    <name evidence="4" type="ORF">SAMN00808754_0571</name>
</gene>
<dbReference type="RefSeq" id="WP_084663852.1">
    <property type="nucleotide sequence ID" value="NZ_LT838272.1"/>
</dbReference>
<keyword evidence="1" id="KW-0285">Flavoprotein</keyword>